<evidence type="ECO:0000256" key="3">
    <source>
        <dbReference type="SAM" id="MobiDB-lite"/>
    </source>
</evidence>
<comment type="caution">
    <text evidence="2">Lacks conserved residue(s) required for the propagation of feature annotation.</text>
</comment>
<feature type="domain" description="WRC" evidence="4">
    <location>
        <begin position="20"/>
        <end position="64"/>
    </location>
</feature>
<accession>A0AAP0BXR0</accession>
<evidence type="ECO:0000256" key="1">
    <source>
        <dbReference type="ARBA" id="ARBA00023242"/>
    </source>
</evidence>
<dbReference type="AlphaFoldDB" id="A0AAP0BXR0"/>
<organism evidence="5 6">
    <name type="scientific">Platanthera zijinensis</name>
    <dbReference type="NCBI Taxonomy" id="2320716"/>
    <lineage>
        <taxon>Eukaryota</taxon>
        <taxon>Viridiplantae</taxon>
        <taxon>Streptophyta</taxon>
        <taxon>Embryophyta</taxon>
        <taxon>Tracheophyta</taxon>
        <taxon>Spermatophyta</taxon>
        <taxon>Magnoliopsida</taxon>
        <taxon>Liliopsida</taxon>
        <taxon>Asparagales</taxon>
        <taxon>Orchidaceae</taxon>
        <taxon>Orchidoideae</taxon>
        <taxon>Orchideae</taxon>
        <taxon>Orchidinae</taxon>
        <taxon>Platanthera</taxon>
    </lineage>
</organism>
<evidence type="ECO:0000313" key="5">
    <source>
        <dbReference type="EMBL" id="KAK8954095.1"/>
    </source>
</evidence>
<dbReference type="EMBL" id="JBBWWQ010000002">
    <property type="protein sequence ID" value="KAK8954095.1"/>
    <property type="molecule type" value="Genomic_DNA"/>
</dbReference>
<evidence type="ECO:0000313" key="6">
    <source>
        <dbReference type="Proteomes" id="UP001418222"/>
    </source>
</evidence>
<dbReference type="Proteomes" id="UP001418222">
    <property type="component" value="Unassembled WGS sequence"/>
</dbReference>
<keyword evidence="1" id="KW-0539">Nucleus</keyword>
<keyword evidence="6" id="KW-1185">Reference proteome</keyword>
<feature type="region of interest" description="Disordered" evidence="3">
    <location>
        <begin position="122"/>
        <end position="154"/>
    </location>
</feature>
<reference evidence="5 6" key="1">
    <citation type="journal article" date="2022" name="Nat. Plants">
        <title>Genomes of leafy and leafless Platanthera orchids illuminate the evolution of mycoheterotrophy.</title>
        <authorList>
            <person name="Li M.H."/>
            <person name="Liu K.W."/>
            <person name="Li Z."/>
            <person name="Lu H.C."/>
            <person name="Ye Q.L."/>
            <person name="Zhang D."/>
            <person name="Wang J.Y."/>
            <person name="Li Y.F."/>
            <person name="Zhong Z.M."/>
            <person name="Liu X."/>
            <person name="Yu X."/>
            <person name="Liu D.K."/>
            <person name="Tu X.D."/>
            <person name="Liu B."/>
            <person name="Hao Y."/>
            <person name="Liao X.Y."/>
            <person name="Jiang Y.T."/>
            <person name="Sun W.H."/>
            <person name="Chen J."/>
            <person name="Chen Y.Q."/>
            <person name="Ai Y."/>
            <person name="Zhai J.W."/>
            <person name="Wu S.S."/>
            <person name="Zhou Z."/>
            <person name="Hsiao Y.Y."/>
            <person name="Wu W.L."/>
            <person name="Chen Y.Y."/>
            <person name="Lin Y.F."/>
            <person name="Hsu J.L."/>
            <person name="Li C.Y."/>
            <person name="Wang Z.W."/>
            <person name="Zhao X."/>
            <person name="Zhong W.Y."/>
            <person name="Ma X.K."/>
            <person name="Ma L."/>
            <person name="Huang J."/>
            <person name="Chen G.Z."/>
            <person name="Huang M.Z."/>
            <person name="Huang L."/>
            <person name="Peng D.H."/>
            <person name="Luo Y.B."/>
            <person name="Zou S.Q."/>
            <person name="Chen S.P."/>
            <person name="Lan S."/>
            <person name="Tsai W.C."/>
            <person name="Van de Peer Y."/>
            <person name="Liu Z.J."/>
        </authorList>
    </citation>
    <scope>NUCLEOTIDE SEQUENCE [LARGE SCALE GENOMIC DNA]</scope>
    <source>
        <strain evidence="5">Lor287</strain>
    </source>
</reference>
<gene>
    <name evidence="5" type="primary">GRF12</name>
    <name evidence="5" type="ORF">KSP39_PZI001948</name>
</gene>
<name>A0AAP0BXR0_9ASPA</name>
<protein>
    <submittedName>
        <fullName evidence="5">Growth-regulating factor 12</fullName>
    </submittedName>
</protein>
<dbReference type="InterPro" id="IPR014977">
    <property type="entry name" value="WRC_dom"/>
</dbReference>
<sequence>MQGEGDMETAEPAGTRGLRIPDSLRCRRSDGRKWRCYQPVMPGLRSCEHHRMRCHRDYNQATKLKITKLPVKSSPWRRMEGEQIEEGLISMDQNEKPQATVKLPPTGLSFCDSDLLRCNEDNNKIKSPEPMTSARSEVVREESSSHPPGFPADSSFVSTVEAATSEGVMETLRRSQEQVETMRRLQEQDRLQVVKLLKDNNMLWDKVHYLEKSNKHYKEKIFLLSSELTALKQQSSPPPPLLPTAPLVRADQHEWQEDGASSRDPRMDKEIRWIHSMIAHINSHMAHSSIILSQVADVVAHLGRDCEN</sequence>
<proteinExistence type="predicted"/>
<comment type="caution">
    <text evidence="5">The sequence shown here is derived from an EMBL/GenBank/DDBJ whole genome shotgun (WGS) entry which is preliminary data.</text>
</comment>
<dbReference type="Pfam" id="PF08879">
    <property type="entry name" value="WRC"/>
    <property type="match status" value="1"/>
</dbReference>
<evidence type="ECO:0000256" key="2">
    <source>
        <dbReference type="PROSITE-ProRule" id="PRU01002"/>
    </source>
</evidence>
<evidence type="ECO:0000259" key="4">
    <source>
        <dbReference type="PROSITE" id="PS51667"/>
    </source>
</evidence>
<dbReference type="PROSITE" id="PS51667">
    <property type="entry name" value="WRC"/>
    <property type="match status" value="1"/>
</dbReference>